<dbReference type="AlphaFoldDB" id="F6B362"/>
<dbReference type="HOGENOM" id="CLU_012358_2_1_9"/>
<keyword evidence="7" id="KW-1185">Reference proteome</keyword>
<dbReference type="Pfam" id="PF01979">
    <property type="entry name" value="Amidohydro_1"/>
    <property type="match status" value="1"/>
</dbReference>
<comment type="catalytic activity">
    <reaction evidence="4">
        <text>S-methyl-5'-thioadenosine + H2O + H(+) = S-methyl-5'-thioinosine + NH4(+)</text>
        <dbReference type="Rhea" id="RHEA:25025"/>
        <dbReference type="ChEBI" id="CHEBI:15377"/>
        <dbReference type="ChEBI" id="CHEBI:15378"/>
        <dbReference type="ChEBI" id="CHEBI:17509"/>
        <dbReference type="ChEBI" id="CHEBI:28938"/>
        <dbReference type="ChEBI" id="CHEBI:48595"/>
        <dbReference type="EC" id="3.5.4.31"/>
    </reaction>
</comment>
<dbReference type="Proteomes" id="UP000009226">
    <property type="component" value="Chromosome"/>
</dbReference>
<dbReference type="EMBL" id="CP002736">
    <property type="protein sequence ID" value="AEF93966.1"/>
    <property type="molecule type" value="Genomic_DNA"/>
</dbReference>
<reference evidence="6 7" key="1">
    <citation type="submission" date="2011-05" db="EMBL/GenBank/DDBJ databases">
        <title>Complete sequence of Desulfotomaculum carboxydivorans CO-1-SRB.</title>
        <authorList>
            <consortium name="US DOE Joint Genome Institute"/>
            <person name="Lucas S."/>
            <person name="Han J."/>
            <person name="Lapidus A."/>
            <person name="Cheng J.-F."/>
            <person name="Goodwin L."/>
            <person name="Pitluck S."/>
            <person name="Peters L."/>
            <person name="Mikhailova N."/>
            <person name="Lu M."/>
            <person name="Han C."/>
            <person name="Tapia R."/>
            <person name="Land M."/>
            <person name="Hauser L."/>
            <person name="Kyrpides N."/>
            <person name="Ivanova N."/>
            <person name="Pagani I."/>
            <person name="Stams A."/>
            <person name="Plugge C."/>
            <person name="Muyzer G."/>
            <person name="Kuever J."/>
            <person name="Parshina S."/>
            <person name="Ivanova A."/>
            <person name="Nazina T."/>
            <person name="Woyke T."/>
        </authorList>
    </citation>
    <scope>NUCLEOTIDE SEQUENCE [LARGE SCALE GENOMIC DNA]</scope>
    <source>
        <strain evidence="7">DSM 14880 / VKM B-2319 / CO-1-SRB</strain>
    </source>
</reference>
<feature type="binding site" evidence="4">
    <location>
        <position position="301"/>
    </location>
    <ligand>
        <name>Zn(2+)</name>
        <dbReference type="ChEBI" id="CHEBI:29105"/>
    </ligand>
</feature>
<gene>
    <name evidence="4" type="primary">mtaD</name>
    <name evidence="6" type="ordered locus">Desca_1096</name>
</gene>
<name>F6B362_DESCC</name>
<dbReference type="EC" id="3.5.4.31" evidence="4"/>
<comment type="cofactor">
    <cofactor evidence="4">
        <name>Zn(2+)</name>
        <dbReference type="ChEBI" id="CHEBI:29105"/>
    </cofactor>
    <text evidence="4">Binds 1 zinc ion per subunit.</text>
</comment>
<feature type="binding site" evidence="4">
    <location>
        <position position="96"/>
    </location>
    <ligand>
        <name>substrate</name>
    </ligand>
</feature>
<dbReference type="InterPro" id="IPR006680">
    <property type="entry name" value="Amidohydro-rel"/>
</dbReference>
<dbReference type="PANTHER" id="PTHR43794">
    <property type="entry name" value="AMINOHYDROLASE SSNA-RELATED"/>
    <property type="match status" value="1"/>
</dbReference>
<dbReference type="InterPro" id="IPR050287">
    <property type="entry name" value="MTA/SAH_deaminase"/>
</dbReference>
<feature type="binding site" evidence="4">
    <location>
        <position position="216"/>
    </location>
    <ligand>
        <name>substrate</name>
    </ligand>
</feature>
<dbReference type="GO" id="GO:0050270">
    <property type="term" value="F:S-adenosylhomocysteine deaminase activity"/>
    <property type="evidence" value="ECO:0007669"/>
    <property type="project" value="UniProtKB-UniRule"/>
</dbReference>
<proteinExistence type="inferred from homology"/>
<dbReference type="CDD" id="cd01298">
    <property type="entry name" value="ATZ_TRZ_like"/>
    <property type="match status" value="1"/>
</dbReference>
<dbReference type="InterPro" id="IPR011059">
    <property type="entry name" value="Metal-dep_hydrolase_composite"/>
</dbReference>
<dbReference type="HAMAP" id="MF_01281">
    <property type="entry name" value="MTA_SAH_deamin"/>
    <property type="match status" value="1"/>
</dbReference>
<dbReference type="SUPFAM" id="SSF51556">
    <property type="entry name" value="Metallo-dependent hydrolases"/>
    <property type="match status" value="1"/>
</dbReference>
<feature type="domain" description="Amidohydrolase-related" evidence="5">
    <location>
        <begin position="59"/>
        <end position="405"/>
    </location>
</feature>
<dbReference type="STRING" id="868595.Desca_1096"/>
<feature type="binding site" evidence="4">
    <location>
        <position position="301"/>
    </location>
    <ligand>
        <name>substrate</name>
    </ligand>
</feature>
<dbReference type="eggNOG" id="COG0402">
    <property type="taxonomic scope" value="Bacteria"/>
</dbReference>
<comment type="catalytic activity">
    <reaction evidence="4">
        <text>S-adenosyl-L-homocysteine + H2O + H(+) = S-inosyl-L-homocysteine + NH4(+)</text>
        <dbReference type="Rhea" id="RHEA:20716"/>
        <dbReference type="ChEBI" id="CHEBI:15377"/>
        <dbReference type="ChEBI" id="CHEBI:15378"/>
        <dbReference type="ChEBI" id="CHEBI:28938"/>
        <dbReference type="ChEBI" id="CHEBI:57856"/>
        <dbReference type="ChEBI" id="CHEBI:57985"/>
        <dbReference type="EC" id="3.5.4.28"/>
    </reaction>
</comment>
<comment type="function">
    <text evidence="4">Catalyzes the deamination of 5-methylthioadenosine and S-adenosyl-L-homocysteine into 5-methylthioinosine and S-inosyl-L-homocysteine, respectively. Is also able to deaminate adenosine.</text>
</comment>
<evidence type="ECO:0000259" key="5">
    <source>
        <dbReference type="Pfam" id="PF01979"/>
    </source>
</evidence>
<feature type="binding site" evidence="4">
    <location>
        <position position="186"/>
    </location>
    <ligand>
        <name>substrate</name>
    </ligand>
</feature>
<dbReference type="PANTHER" id="PTHR43794:SF11">
    <property type="entry name" value="AMIDOHYDROLASE-RELATED DOMAIN-CONTAINING PROTEIN"/>
    <property type="match status" value="1"/>
</dbReference>
<dbReference type="FunFam" id="3.20.20.140:FF:000014">
    <property type="entry name" value="5-methylthioadenosine/S-adenosylhomocysteine deaminase"/>
    <property type="match status" value="1"/>
</dbReference>
<feature type="binding site" evidence="4">
    <location>
        <position position="69"/>
    </location>
    <ligand>
        <name>Zn(2+)</name>
        <dbReference type="ChEBI" id="CHEBI:29105"/>
    </ligand>
</feature>
<evidence type="ECO:0000256" key="2">
    <source>
        <dbReference type="ARBA" id="ARBA00022801"/>
    </source>
</evidence>
<dbReference type="GO" id="GO:0090614">
    <property type="term" value="F:5'-methylthioadenosine deaminase activity"/>
    <property type="evidence" value="ECO:0007669"/>
    <property type="project" value="UniProtKB-UniRule"/>
</dbReference>
<evidence type="ECO:0000256" key="3">
    <source>
        <dbReference type="ARBA" id="ARBA00022833"/>
    </source>
</evidence>
<accession>F6B362</accession>
<evidence type="ECO:0000256" key="1">
    <source>
        <dbReference type="ARBA" id="ARBA00022723"/>
    </source>
</evidence>
<dbReference type="SUPFAM" id="SSF51338">
    <property type="entry name" value="Composite domain of metallo-dependent hydrolases"/>
    <property type="match status" value="1"/>
</dbReference>
<comment type="similarity">
    <text evidence="4">Belongs to the metallo-dependent hydrolases superfamily. MTA/SAH deaminase family.</text>
</comment>
<evidence type="ECO:0000313" key="6">
    <source>
        <dbReference type="EMBL" id="AEF93966.1"/>
    </source>
</evidence>
<dbReference type="KEGG" id="dca:Desca_1096"/>
<sequence length="434" mass="47511">MSKLLIRGATILTMEGPDAIIDNGEILMEDGWITHVGLPGSAPGYFDMDEVIEADGQVAMPGFINCHTHAAMTLLRGYADDMPLMKWLTDKIWPFEGRLTSEDIYWGTMLACLEMIKSGTTCFCDMYDFMPMVAQVVEKTGMRAVLSRGMIGVAPTGQRALADAEELVKEWNGKAEGRITVMLGPHAPYTCPPEYLDKVMNLAAKLKVGINIHVAETRTEFEDILKQYGKTPVQHLDSLGLFKFPVLAAHCVHLDQTDMEILAQKAMGIAYNPQSNMKLASGIAPVAQLLELGATVGIGTDGTASNNNLDMLEELRAGSFLQKVSTMNPEVLPAYRTLQMATIDGALCLGLGDRVGLIKEGMRADIILIDTRQPHMCPQHNLVANIAYAANSSDIRTVIIDGKLVMLDRVVLTIDEEKVMAEVQQRAKRLANES</sequence>
<dbReference type="InterPro" id="IPR032466">
    <property type="entry name" value="Metal_Hydrolase"/>
</dbReference>
<evidence type="ECO:0000313" key="7">
    <source>
        <dbReference type="Proteomes" id="UP000009226"/>
    </source>
</evidence>
<feature type="binding site" evidence="4">
    <location>
        <position position="67"/>
    </location>
    <ligand>
        <name>Zn(2+)</name>
        <dbReference type="ChEBI" id="CHEBI:29105"/>
    </ligand>
</feature>
<keyword evidence="1 4" id="KW-0479">Metal-binding</keyword>
<feature type="binding site" evidence="4">
    <location>
        <position position="148"/>
    </location>
    <ligand>
        <name>substrate</name>
    </ligand>
</feature>
<keyword evidence="2 4" id="KW-0378">Hydrolase</keyword>
<dbReference type="Gene3D" id="3.20.20.140">
    <property type="entry name" value="Metal-dependent hydrolases"/>
    <property type="match status" value="1"/>
</dbReference>
<dbReference type="GO" id="GO:0046872">
    <property type="term" value="F:metal ion binding"/>
    <property type="evidence" value="ECO:0007669"/>
    <property type="project" value="UniProtKB-KW"/>
</dbReference>
<dbReference type="EC" id="3.5.4.28" evidence="4"/>
<protein>
    <recommendedName>
        <fullName evidence="4">5-methylthioadenosine/S-adenosylhomocysteine deaminase</fullName>
        <shortName evidence="4">MTA/SAH deaminase</shortName>
        <ecNumber evidence="4">3.5.4.28</ecNumber>
        <ecNumber evidence="4">3.5.4.31</ecNumber>
    </recommendedName>
</protein>
<comment type="caution">
    <text evidence="4">Lacks conserved residue(s) required for the propagation of feature annotation.</text>
</comment>
<keyword evidence="3 4" id="KW-0862">Zinc</keyword>
<dbReference type="RefSeq" id="WP_003542961.1">
    <property type="nucleotide sequence ID" value="NC_015565.1"/>
</dbReference>
<organism evidence="6 7">
    <name type="scientific">Desulfotomaculum nigrificans (strain DSM 14880 / VKM B-2319 / CO-1-SRB)</name>
    <name type="common">Desulfotomaculum carboxydivorans</name>
    <dbReference type="NCBI Taxonomy" id="868595"/>
    <lineage>
        <taxon>Bacteria</taxon>
        <taxon>Bacillati</taxon>
        <taxon>Bacillota</taxon>
        <taxon>Clostridia</taxon>
        <taxon>Eubacteriales</taxon>
        <taxon>Desulfotomaculaceae</taxon>
        <taxon>Desulfotomaculum</taxon>
    </lineage>
</organism>
<evidence type="ECO:0000256" key="4">
    <source>
        <dbReference type="HAMAP-Rule" id="MF_01281"/>
    </source>
</evidence>
<dbReference type="InterPro" id="IPR023512">
    <property type="entry name" value="Deaminase_MtaD/DadD"/>
</dbReference>
<feature type="binding site" evidence="4">
    <location>
        <position position="213"/>
    </location>
    <ligand>
        <name>Zn(2+)</name>
        <dbReference type="ChEBI" id="CHEBI:29105"/>
    </ligand>
</feature>
<dbReference type="Gene3D" id="2.30.40.10">
    <property type="entry name" value="Urease, subunit C, domain 1"/>
    <property type="match status" value="1"/>
</dbReference>